<name>A0A085LME5_9BILA</name>
<proteinExistence type="predicted"/>
<gene>
    <name evidence="1" type="ORF">M513_12983</name>
</gene>
<evidence type="ECO:0000313" key="1">
    <source>
        <dbReference type="EMBL" id="KFD46141.1"/>
    </source>
</evidence>
<protein>
    <submittedName>
        <fullName evidence="1">Uncharacterized protein</fullName>
    </submittedName>
</protein>
<evidence type="ECO:0000313" key="2">
    <source>
        <dbReference type="Proteomes" id="UP000030764"/>
    </source>
</evidence>
<keyword evidence="2" id="KW-1185">Reference proteome</keyword>
<dbReference type="EMBL" id="KL363391">
    <property type="protein sequence ID" value="KFD46141.1"/>
    <property type="molecule type" value="Genomic_DNA"/>
</dbReference>
<reference evidence="1 2" key="1">
    <citation type="journal article" date="2014" name="Nat. Genet.">
        <title>Genome and transcriptome of the porcine whipworm Trichuris suis.</title>
        <authorList>
            <person name="Jex A.R."/>
            <person name="Nejsum P."/>
            <person name="Schwarz E.M."/>
            <person name="Hu L."/>
            <person name="Young N.D."/>
            <person name="Hall R.S."/>
            <person name="Korhonen P.K."/>
            <person name="Liao S."/>
            <person name="Thamsborg S."/>
            <person name="Xia J."/>
            <person name="Xu P."/>
            <person name="Wang S."/>
            <person name="Scheerlinck J.P."/>
            <person name="Hofmann A."/>
            <person name="Sternberg P.W."/>
            <person name="Wang J."/>
            <person name="Gasser R.B."/>
        </authorList>
    </citation>
    <scope>NUCLEOTIDE SEQUENCE [LARGE SCALE GENOMIC DNA]</scope>
    <source>
        <strain evidence="1">DCEP-RM93M</strain>
    </source>
</reference>
<organism evidence="1 2">
    <name type="scientific">Trichuris suis</name>
    <name type="common">pig whipworm</name>
    <dbReference type="NCBI Taxonomy" id="68888"/>
    <lineage>
        <taxon>Eukaryota</taxon>
        <taxon>Metazoa</taxon>
        <taxon>Ecdysozoa</taxon>
        <taxon>Nematoda</taxon>
        <taxon>Enoplea</taxon>
        <taxon>Dorylaimia</taxon>
        <taxon>Trichinellida</taxon>
        <taxon>Trichuridae</taxon>
        <taxon>Trichuris</taxon>
    </lineage>
</organism>
<dbReference type="Proteomes" id="UP000030764">
    <property type="component" value="Unassembled WGS sequence"/>
</dbReference>
<dbReference type="AlphaFoldDB" id="A0A085LME5"/>
<sequence length="105" mass="11390">MEQAGEVVGYVDDGRFLRIGSEGRSCTNAQCRPTFLAKRNVRISNVWLPGFLGGANCVVYRIGNAAATWELVGAGSLLKRPPRGVSKYHVRVDFPPEGTCLPLTP</sequence>
<accession>A0A085LME5</accession>